<dbReference type="PANTHER" id="PTHR36307">
    <property type="entry name" value="FLAGELLA BASAL BODY P-RING FORMATION PROTEIN FLGA"/>
    <property type="match status" value="1"/>
</dbReference>
<dbReference type="Gene3D" id="3.90.1210.10">
    <property type="entry name" value="Antifreeze-like/N-acetylneuraminic acid synthase C-terminal domain"/>
    <property type="match status" value="1"/>
</dbReference>
<organism evidence="6 7">
    <name type="scientific">Pigmentiphaga kullae</name>
    <dbReference type="NCBI Taxonomy" id="151784"/>
    <lineage>
        <taxon>Bacteria</taxon>
        <taxon>Pseudomonadati</taxon>
        <taxon>Pseudomonadota</taxon>
        <taxon>Betaproteobacteria</taxon>
        <taxon>Burkholderiales</taxon>
        <taxon>Alcaligenaceae</taxon>
        <taxon>Pigmentiphaga</taxon>
    </lineage>
</organism>
<evidence type="ECO:0000256" key="2">
    <source>
        <dbReference type="ARBA" id="ARBA00022729"/>
    </source>
</evidence>
<evidence type="ECO:0000259" key="5">
    <source>
        <dbReference type="SMART" id="SM00858"/>
    </source>
</evidence>
<comment type="similarity">
    <text evidence="4">Belongs to the FlgA family.</text>
</comment>
<dbReference type="PANTHER" id="PTHR36307:SF1">
    <property type="entry name" value="FLAGELLA BASAL BODY P-RING FORMATION PROTEIN FLGA"/>
    <property type="match status" value="1"/>
</dbReference>
<dbReference type="InterPro" id="IPR013974">
    <property type="entry name" value="SAF"/>
</dbReference>
<comment type="function">
    <text evidence="4">Involved in the assembly process of the P-ring formation. It may associate with FlgF on the rod constituting a structure essential for the P-ring assembly or may act as a modulator protein for the P-ring assembly.</text>
</comment>
<feature type="domain" description="SAF" evidence="5">
    <location>
        <begin position="115"/>
        <end position="177"/>
    </location>
</feature>
<dbReference type="CDD" id="cd11614">
    <property type="entry name" value="SAF_CpaB_FlgA_like"/>
    <property type="match status" value="1"/>
</dbReference>
<sequence length="239" mass="24940">MKRSGRATAATLLLAALAQLPAWADAPAASPSNADLLERGRQLLEARAAAAAATLGGRVDIHIQEQAAERIAQAPCAPQVFLPAGGRPTGRTSIGLRCAHQPWQIRIPAEVALLVAVPVPSRPLPAGTVLRESDWSLAEVNVAAWPRGVATDPRQLEGSTVTRPLKAGEPIPPSAVQSRAHLGSGDPVQVVLNGAGFVIKATGRMLHPASPGQTARVQLDSGRTVAGILREDREIEVNL</sequence>
<keyword evidence="6" id="KW-0966">Cell projection</keyword>
<dbReference type="InterPro" id="IPR017585">
    <property type="entry name" value="SAF_FlgA"/>
</dbReference>
<dbReference type="AlphaFoldDB" id="A0A4Q7N9M0"/>
<reference evidence="6 7" key="1">
    <citation type="submission" date="2019-02" db="EMBL/GenBank/DDBJ databases">
        <title>Genomic Encyclopedia of Type Strains, Phase IV (KMG-IV): sequencing the most valuable type-strain genomes for metagenomic binning, comparative biology and taxonomic classification.</title>
        <authorList>
            <person name="Goeker M."/>
        </authorList>
    </citation>
    <scope>NUCLEOTIDE SEQUENCE [LARGE SCALE GENOMIC DNA]</scope>
    <source>
        <strain evidence="6 7">K24</strain>
    </source>
</reference>
<evidence type="ECO:0000313" key="7">
    <source>
        <dbReference type="Proteomes" id="UP000292445"/>
    </source>
</evidence>
<feature type="signal peptide" evidence="4">
    <location>
        <begin position="1"/>
        <end position="24"/>
    </location>
</feature>
<dbReference type="InterPro" id="IPR039246">
    <property type="entry name" value="Flagellar_FlgA"/>
</dbReference>
<keyword evidence="6" id="KW-0969">Cilium</keyword>
<feature type="chain" id="PRO_5020942183" description="Flagella basal body P-ring formation protein FlgA" evidence="4">
    <location>
        <begin position="25"/>
        <end position="239"/>
    </location>
</feature>
<dbReference type="GO" id="GO:0044780">
    <property type="term" value="P:bacterial-type flagellum assembly"/>
    <property type="evidence" value="ECO:0007669"/>
    <property type="project" value="InterPro"/>
</dbReference>
<dbReference type="EMBL" id="SGXC01000003">
    <property type="protein sequence ID" value="RZS78727.1"/>
    <property type="molecule type" value="Genomic_DNA"/>
</dbReference>
<dbReference type="RefSeq" id="WP_130361661.1">
    <property type="nucleotide sequence ID" value="NZ_SGXC01000003.1"/>
</dbReference>
<dbReference type="OrthoDB" id="8561436at2"/>
<keyword evidence="2 4" id="KW-0732">Signal</keyword>
<dbReference type="GO" id="GO:0042597">
    <property type="term" value="C:periplasmic space"/>
    <property type="evidence" value="ECO:0007669"/>
    <property type="project" value="UniProtKB-SubCell"/>
</dbReference>
<evidence type="ECO:0000313" key="6">
    <source>
        <dbReference type="EMBL" id="RZS78727.1"/>
    </source>
</evidence>
<evidence type="ECO:0000256" key="3">
    <source>
        <dbReference type="ARBA" id="ARBA00022764"/>
    </source>
</evidence>
<dbReference type="InterPro" id="IPR041231">
    <property type="entry name" value="FlgA_N"/>
</dbReference>
<dbReference type="NCBIfam" id="TIGR03170">
    <property type="entry name" value="flgA_cterm"/>
    <property type="match status" value="1"/>
</dbReference>
<evidence type="ECO:0000256" key="4">
    <source>
        <dbReference type="RuleBase" id="RU362063"/>
    </source>
</evidence>
<name>A0A4Q7N9M0_9BURK</name>
<accession>A0A4Q7N9M0</accession>
<keyword evidence="3 4" id="KW-0574">Periplasm</keyword>
<protein>
    <recommendedName>
        <fullName evidence="4">Flagella basal body P-ring formation protein FlgA</fullName>
    </recommendedName>
</protein>
<proteinExistence type="inferred from homology"/>
<comment type="subcellular location">
    <subcellularLocation>
        <location evidence="1 4">Periplasm</location>
    </subcellularLocation>
</comment>
<dbReference type="Proteomes" id="UP000292445">
    <property type="component" value="Unassembled WGS sequence"/>
</dbReference>
<gene>
    <name evidence="6" type="ORF">EV675_5384</name>
</gene>
<dbReference type="Pfam" id="PF17656">
    <property type="entry name" value="ChapFlgA_N"/>
    <property type="match status" value="1"/>
</dbReference>
<keyword evidence="7" id="KW-1185">Reference proteome</keyword>
<dbReference type="Pfam" id="PF13144">
    <property type="entry name" value="ChapFlgA"/>
    <property type="match status" value="1"/>
</dbReference>
<comment type="caution">
    <text evidence="6">The sequence shown here is derived from an EMBL/GenBank/DDBJ whole genome shotgun (WGS) entry which is preliminary data.</text>
</comment>
<evidence type="ECO:0000256" key="1">
    <source>
        <dbReference type="ARBA" id="ARBA00004418"/>
    </source>
</evidence>
<keyword evidence="4" id="KW-1005">Bacterial flagellum biogenesis</keyword>
<dbReference type="SMART" id="SM00858">
    <property type="entry name" value="SAF"/>
    <property type="match status" value="1"/>
</dbReference>
<dbReference type="Gene3D" id="2.30.30.760">
    <property type="match status" value="1"/>
</dbReference>
<keyword evidence="6" id="KW-0282">Flagellum</keyword>